<dbReference type="InterPro" id="IPR001789">
    <property type="entry name" value="Sig_transdc_resp-reg_receiver"/>
</dbReference>
<reference evidence="9" key="1">
    <citation type="journal article" date="2015" name="Proc. Natl. Acad. Sci. U.S.A.">
        <title>Networks of energetic and metabolic interactions define dynamics in microbial communities.</title>
        <authorList>
            <person name="Embree M."/>
            <person name="Liu J.K."/>
            <person name="Al-Bassam M.M."/>
            <person name="Zengler K."/>
        </authorList>
    </citation>
    <scope>NUCLEOTIDE SEQUENCE</scope>
</reference>
<dbReference type="Pfam" id="PF25601">
    <property type="entry name" value="AAA_lid_14"/>
    <property type="match status" value="1"/>
</dbReference>
<dbReference type="PROSITE" id="PS00676">
    <property type="entry name" value="SIGMA54_INTERACT_2"/>
    <property type="match status" value="1"/>
</dbReference>
<dbReference type="SMART" id="SM00448">
    <property type="entry name" value="REC"/>
    <property type="match status" value="1"/>
</dbReference>
<evidence type="ECO:0000259" key="8">
    <source>
        <dbReference type="PROSITE" id="PS50110"/>
    </source>
</evidence>
<evidence type="ECO:0000259" key="7">
    <source>
        <dbReference type="PROSITE" id="PS50045"/>
    </source>
</evidence>
<dbReference type="GO" id="GO:0006355">
    <property type="term" value="P:regulation of DNA-templated transcription"/>
    <property type="evidence" value="ECO:0007669"/>
    <property type="project" value="InterPro"/>
</dbReference>
<dbReference type="InterPro" id="IPR011006">
    <property type="entry name" value="CheY-like_superfamily"/>
</dbReference>
<dbReference type="SUPFAM" id="SSF52172">
    <property type="entry name" value="CheY-like"/>
    <property type="match status" value="1"/>
</dbReference>
<dbReference type="Gene3D" id="1.10.8.60">
    <property type="match status" value="1"/>
</dbReference>
<dbReference type="PROSITE" id="PS50045">
    <property type="entry name" value="SIGMA54_INTERACT_4"/>
    <property type="match status" value="1"/>
</dbReference>
<accession>A0A0W8G5G3</accession>
<dbReference type="Gene3D" id="3.40.50.300">
    <property type="entry name" value="P-loop containing nucleotide triphosphate hydrolases"/>
    <property type="match status" value="1"/>
</dbReference>
<dbReference type="SUPFAM" id="SSF52540">
    <property type="entry name" value="P-loop containing nucleoside triphosphate hydrolases"/>
    <property type="match status" value="1"/>
</dbReference>
<dbReference type="InterPro" id="IPR009057">
    <property type="entry name" value="Homeodomain-like_sf"/>
</dbReference>
<dbReference type="InterPro" id="IPR002078">
    <property type="entry name" value="Sigma_54_int"/>
</dbReference>
<dbReference type="Pfam" id="PF00072">
    <property type="entry name" value="Response_reg"/>
    <property type="match status" value="1"/>
</dbReference>
<evidence type="ECO:0000256" key="5">
    <source>
        <dbReference type="ARBA" id="ARBA00023163"/>
    </source>
</evidence>
<keyword evidence="1" id="KW-0547">Nucleotide-binding</keyword>
<comment type="caution">
    <text evidence="9">The sequence shown here is derived from an EMBL/GenBank/DDBJ whole genome shotgun (WGS) entry which is preliminary data.</text>
</comment>
<organism evidence="9">
    <name type="scientific">hydrocarbon metagenome</name>
    <dbReference type="NCBI Taxonomy" id="938273"/>
    <lineage>
        <taxon>unclassified sequences</taxon>
        <taxon>metagenomes</taxon>
        <taxon>ecological metagenomes</taxon>
    </lineage>
</organism>
<dbReference type="InterPro" id="IPR027417">
    <property type="entry name" value="P-loop_NTPase"/>
</dbReference>
<proteinExistence type="predicted"/>
<evidence type="ECO:0000256" key="3">
    <source>
        <dbReference type="ARBA" id="ARBA00023015"/>
    </source>
</evidence>
<dbReference type="PROSITE" id="PS00688">
    <property type="entry name" value="SIGMA54_INTERACT_3"/>
    <property type="match status" value="1"/>
</dbReference>
<dbReference type="InterPro" id="IPR003593">
    <property type="entry name" value="AAA+_ATPase"/>
</dbReference>
<evidence type="ECO:0000256" key="1">
    <source>
        <dbReference type="ARBA" id="ARBA00022741"/>
    </source>
</evidence>
<feature type="domain" description="Sigma-54 factor interaction" evidence="7">
    <location>
        <begin position="136"/>
        <end position="365"/>
    </location>
</feature>
<dbReference type="GO" id="GO:0005524">
    <property type="term" value="F:ATP binding"/>
    <property type="evidence" value="ECO:0007669"/>
    <property type="project" value="UniProtKB-KW"/>
</dbReference>
<dbReference type="PROSITE" id="PS50110">
    <property type="entry name" value="RESPONSE_REGULATORY"/>
    <property type="match status" value="1"/>
</dbReference>
<dbReference type="CDD" id="cd00009">
    <property type="entry name" value="AAA"/>
    <property type="match status" value="1"/>
</dbReference>
<keyword evidence="4" id="KW-0238">DNA-binding</keyword>
<keyword evidence="3" id="KW-0805">Transcription regulation</keyword>
<dbReference type="SUPFAM" id="SSF46689">
    <property type="entry name" value="Homeodomain-like"/>
    <property type="match status" value="1"/>
</dbReference>
<feature type="region of interest" description="Disordered" evidence="6">
    <location>
        <begin position="122"/>
        <end position="141"/>
    </location>
</feature>
<gene>
    <name evidence="9" type="ORF">ASZ90_001726</name>
</gene>
<name>A0A0W8G5G3_9ZZZZ</name>
<dbReference type="AlphaFoldDB" id="A0A0W8G5G3"/>
<dbReference type="EMBL" id="LNQE01000222">
    <property type="protein sequence ID" value="KUG28404.1"/>
    <property type="molecule type" value="Genomic_DNA"/>
</dbReference>
<evidence type="ECO:0000313" key="9">
    <source>
        <dbReference type="EMBL" id="KUG28404.1"/>
    </source>
</evidence>
<dbReference type="InterPro" id="IPR025943">
    <property type="entry name" value="Sigma_54_int_dom_ATP-bd_2"/>
</dbReference>
<dbReference type="Pfam" id="PF00158">
    <property type="entry name" value="Sigma54_activat"/>
    <property type="match status" value="1"/>
</dbReference>
<dbReference type="FunFam" id="3.40.50.300:FF:000006">
    <property type="entry name" value="DNA-binding transcriptional regulator NtrC"/>
    <property type="match status" value="1"/>
</dbReference>
<dbReference type="Gene3D" id="3.40.50.2300">
    <property type="match status" value="1"/>
</dbReference>
<dbReference type="PANTHER" id="PTHR32071">
    <property type="entry name" value="TRANSCRIPTIONAL REGULATORY PROTEIN"/>
    <property type="match status" value="1"/>
</dbReference>
<evidence type="ECO:0000256" key="2">
    <source>
        <dbReference type="ARBA" id="ARBA00022840"/>
    </source>
</evidence>
<dbReference type="GO" id="GO:0000160">
    <property type="term" value="P:phosphorelay signal transduction system"/>
    <property type="evidence" value="ECO:0007669"/>
    <property type="project" value="InterPro"/>
</dbReference>
<feature type="domain" description="Response regulatory" evidence="8">
    <location>
        <begin position="3"/>
        <end position="116"/>
    </location>
</feature>
<dbReference type="PANTHER" id="PTHR32071:SF113">
    <property type="entry name" value="ALGINATE BIOSYNTHESIS TRANSCRIPTIONAL REGULATORY PROTEIN ALGB"/>
    <property type="match status" value="1"/>
</dbReference>
<dbReference type="GO" id="GO:0003677">
    <property type="term" value="F:DNA binding"/>
    <property type="evidence" value="ECO:0007669"/>
    <property type="project" value="UniProtKB-KW"/>
</dbReference>
<dbReference type="CDD" id="cd00156">
    <property type="entry name" value="REC"/>
    <property type="match status" value="1"/>
</dbReference>
<dbReference type="SMART" id="SM00382">
    <property type="entry name" value="AAA"/>
    <property type="match status" value="1"/>
</dbReference>
<keyword evidence="5" id="KW-0804">Transcription</keyword>
<keyword evidence="2" id="KW-0067">ATP-binding</keyword>
<evidence type="ECO:0000256" key="6">
    <source>
        <dbReference type="SAM" id="MobiDB-lite"/>
    </source>
</evidence>
<protein>
    <submittedName>
        <fullName evidence="9">Uncharacterized protein</fullName>
    </submittedName>
</protein>
<sequence length="467" mass="50033">MARILIIDDDELIRNSLSRCFADMGHEILLAGDLRAGLGMAGTGVDVIYLDLNLPDGDGQKAIDDLAASPGHPEIIVITGLGNNYGARQSLASGAWDYIRKPASPQSVRASLADALAYRRDHRHGPAAREPRNDGIIGTSPPMQRVRERIAQAADSEAGVLLLGETGAGKELAARAIHNQSRRGAGPFVVVDCGNLTETLVESALYGHVKGAFTGAHADRRGLVGEADGGTLFLDEVGELPPVQQKSFLRVLQERRYRPVGGVRELSSDFRLVAATNRDLEAMALAGEFRSDLLFRLRTLEIGLPPLRERGEDIPLLAAHFAGLSCARYGLPAKRLAAPLVRLLAGYAWPGNVRELGNVMEAAVIAAGRDAVVYPKHLPGHLRLSALGAVPDGGGAPAGAPPVSPRRAGDVVPYDEYKARRDKEYFQELMALCSHDVTTASLMSGLSVPSIYRHLSLSNIPTRRKKS</sequence>
<dbReference type="InterPro" id="IPR025944">
    <property type="entry name" value="Sigma_54_int_dom_CS"/>
</dbReference>
<evidence type="ECO:0000256" key="4">
    <source>
        <dbReference type="ARBA" id="ARBA00023125"/>
    </source>
</evidence>
<dbReference type="InterPro" id="IPR058031">
    <property type="entry name" value="AAA_lid_NorR"/>
</dbReference>